<organism evidence="1 2">
    <name type="scientific">Thermococcus pacificus</name>
    <dbReference type="NCBI Taxonomy" id="71998"/>
    <lineage>
        <taxon>Archaea</taxon>
        <taxon>Methanobacteriati</taxon>
        <taxon>Methanobacteriota</taxon>
        <taxon>Thermococci</taxon>
        <taxon>Thermococcales</taxon>
        <taxon>Thermococcaceae</taxon>
        <taxon>Thermococcus</taxon>
    </lineage>
</organism>
<dbReference type="GeneID" id="33316224"/>
<name>A0A218P929_9EURY</name>
<keyword evidence="2" id="KW-1185">Reference proteome</keyword>
<gene>
    <name evidence="1" type="ORF">A3L08_08095</name>
</gene>
<dbReference type="KEGG" id="tpaf:A3L08_08095"/>
<evidence type="ECO:0008006" key="3">
    <source>
        <dbReference type="Google" id="ProtNLM"/>
    </source>
</evidence>
<dbReference type="EMBL" id="CP015102">
    <property type="protein sequence ID" value="ASJ07283.1"/>
    <property type="molecule type" value="Genomic_DNA"/>
</dbReference>
<accession>A0A218P929</accession>
<evidence type="ECO:0000313" key="2">
    <source>
        <dbReference type="Proteomes" id="UP000197418"/>
    </source>
</evidence>
<dbReference type="RefSeq" id="WP_088854530.1">
    <property type="nucleotide sequence ID" value="NZ_CP015102.1"/>
</dbReference>
<evidence type="ECO:0000313" key="1">
    <source>
        <dbReference type="EMBL" id="ASJ07283.1"/>
    </source>
</evidence>
<dbReference type="OrthoDB" id="9602at2157"/>
<sequence>MEDVEKTPMVVLLPEERVLTESLRGRDFSVIAPYVEEAFELALRGGWKKALVLNGPVYSTYLGYNPEPIKIALELGAIPDLSGKGPAFFALAEEPENLIHEWNRFGEVMVTKLR</sequence>
<reference evidence="1 2" key="1">
    <citation type="submission" date="2016-04" db="EMBL/GenBank/DDBJ databases">
        <title>Complete genome sequence of Thermococcus pacificus type strain P4.</title>
        <authorList>
            <person name="Oger P.M."/>
        </authorList>
    </citation>
    <scope>NUCLEOTIDE SEQUENCE [LARGE SCALE GENOMIC DNA]</scope>
    <source>
        <strain evidence="1 2">P-4</strain>
    </source>
</reference>
<proteinExistence type="predicted"/>
<dbReference type="Proteomes" id="UP000197418">
    <property type="component" value="Chromosome"/>
</dbReference>
<dbReference type="AlphaFoldDB" id="A0A218P929"/>
<protein>
    <recommendedName>
        <fullName evidence="3">Shikimate kinase</fullName>
    </recommendedName>
</protein>